<organism evidence="3 4">
    <name type="scientific">Cyclotella atomus</name>
    <dbReference type="NCBI Taxonomy" id="382360"/>
    <lineage>
        <taxon>Eukaryota</taxon>
        <taxon>Sar</taxon>
        <taxon>Stramenopiles</taxon>
        <taxon>Ochrophyta</taxon>
        <taxon>Bacillariophyta</taxon>
        <taxon>Coscinodiscophyceae</taxon>
        <taxon>Thalassiosirophycidae</taxon>
        <taxon>Stephanodiscales</taxon>
        <taxon>Stephanodiscaceae</taxon>
        <taxon>Cyclotella</taxon>
    </lineage>
</organism>
<dbReference type="Proteomes" id="UP001530400">
    <property type="component" value="Unassembled WGS sequence"/>
</dbReference>
<sequence length="253" mass="28807">MKTKLKGGQNNSFNPKTMLEKWNTSQSMMKKIFAHLPANYYSMKSGNQIYDIHQDVIRDHYKLKNGNECEDLSDDEIDGIIPADYWLNKCKYALTVKVHQRNECFMKQPAEAPPGGSRKQIRKNDTERKAALRAADAAARQESINVRTQSELRNLETKEKLVEENIHRSMMKRVKDTIKNYQTQLKLLREMKEDYIEINGDEAYKSQLKDLMDGLFNAQSTIEASASASSTAASISAGDAAENVTNTDDEEED</sequence>
<gene>
    <name evidence="3" type="ORF">ACHAWO_008372</name>
</gene>
<proteinExistence type="predicted"/>
<comment type="caution">
    <text evidence="3">The sequence shown here is derived from an EMBL/GenBank/DDBJ whole genome shotgun (WGS) entry which is preliminary data.</text>
</comment>
<evidence type="ECO:0000313" key="3">
    <source>
        <dbReference type="EMBL" id="KAL3783724.1"/>
    </source>
</evidence>
<evidence type="ECO:0000256" key="2">
    <source>
        <dbReference type="SAM" id="MobiDB-lite"/>
    </source>
</evidence>
<keyword evidence="4" id="KW-1185">Reference proteome</keyword>
<name>A0ABD3P7E2_9STRA</name>
<evidence type="ECO:0000313" key="4">
    <source>
        <dbReference type="Proteomes" id="UP001530400"/>
    </source>
</evidence>
<feature type="coiled-coil region" evidence="1">
    <location>
        <begin position="138"/>
        <end position="198"/>
    </location>
</feature>
<accession>A0ABD3P7E2</accession>
<feature type="region of interest" description="Disordered" evidence="2">
    <location>
        <begin position="107"/>
        <end position="127"/>
    </location>
</feature>
<dbReference type="EMBL" id="JALLPJ020000753">
    <property type="protein sequence ID" value="KAL3783724.1"/>
    <property type="molecule type" value="Genomic_DNA"/>
</dbReference>
<reference evidence="3 4" key="1">
    <citation type="submission" date="2024-10" db="EMBL/GenBank/DDBJ databases">
        <title>Updated reference genomes for cyclostephanoid diatoms.</title>
        <authorList>
            <person name="Roberts W.R."/>
            <person name="Alverson A.J."/>
        </authorList>
    </citation>
    <scope>NUCLEOTIDE SEQUENCE [LARGE SCALE GENOMIC DNA]</scope>
    <source>
        <strain evidence="3 4">AJA010-31</strain>
    </source>
</reference>
<dbReference type="AlphaFoldDB" id="A0ABD3P7E2"/>
<feature type="region of interest" description="Disordered" evidence="2">
    <location>
        <begin position="222"/>
        <end position="253"/>
    </location>
</feature>
<keyword evidence="1" id="KW-0175">Coiled coil</keyword>
<evidence type="ECO:0000256" key="1">
    <source>
        <dbReference type="SAM" id="Coils"/>
    </source>
</evidence>
<feature type="compositionally biased region" description="Low complexity" evidence="2">
    <location>
        <begin position="222"/>
        <end position="242"/>
    </location>
</feature>
<protein>
    <submittedName>
        <fullName evidence="3">Uncharacterized protein</fullName>
    </submittedName>
</protein>